<protein>
    <submittedName>
        <fullName evidence="2">TIGR00341 family protein</fullName>
    </submittedName>
</protein>
<feature type="transmembrane region" description="Helical" evidence="1">
    <location>
        <begin position="123"/>
        <end position="140"/>
    </location>
</feature>
<name>A0A955RRA9_UNCKA</name>
<keyword evidence="1" id="KW-0812">Transmembrane</keyword>
<reference evidence="2" key="2">
    <citation type="journal article" date="2021" name="Microbiome">
        <title>Successional dynamics and alternative stable states in a saline activated sludge microbial community over 9 years.</title>
        <authorList>
            <person name="Wang Y."/>
            <person name="Ye J."/>
            <person name="Ju F."/>
            <person name="Liu L."/>
            <person name="Boyd J.A."/>
            <person name="Deng Y."/>
            <person name="Parks D.H."/>
            <person name="Jiang X."/>
            <person name="Yin X."/>
            <person name="Woodcroft B.J."/>
            <person name="Tyson G.W."/>
            <person name="Hugenholtz P."/>
            <person name="Polz M.F."/>
            <person name="Zhang T."/>
        </authorList>
    </citation>
    <scope>NUCLEOTIDE SEQUENCE</scope>
    <source>
        <strain evidence="2">HKST-UBA03</strain>
    </source>
</reference>
<gene>
    <name evidence="2" type="ORF">KC614_04070</name>
</gene>
<evidence type="ECO:0000313" key="2">
    <source>
        <dbReference type="EMBL" id="MCA9392349.1"/>
    </source>
</evidence>
<evidence type="ECO:0000313" key="3">
    <source>
        <dbReference type="Proteomes" id="UP000751518"/>
    </source>
</evidence>
<feature type="transmembrane region" description="Helical" evidence="1">
    <location>
        <begin position="81"/>
        <end position="103"/>
    </location>
</feature>
<feature type="transmembrane region" description="Helical" evidence="1">
    <location>
        <begin position="29"/>
        <end position="47"/>
    </location>
</feature>
<dbReference type="PANTHER" id="PTHR20992">
    <property type="entry name" value="AT15442P-RELATED"/>
    <property type="match status" value="1"/>
</dbReference>
<dbReference type="Pfam" id="PF04087">
    <property type="entry name" value="DUF389"/>
    <property type="match status" value="1"/>
</dbReference>
<organism evidence="2 3">
    <name type="scientific">candidate division WWE3 bacterium</name>
    <dbReference type="NCBI Taxonomy" id="2053526"/>
    <lineage>
        <taxon>Bacteria</taxon>
        <taxon>Katanobacteria</taxon>
    </lineage>
</organism>
<evidence type="ECO:0000256" key="1">
    <source>
        <dbReference type="SAM" id="Phobius"/>
    </source>
</evidence>
<keyword evidence="1" id="KW-1133">Transmembrane helix</keyword>
<feature type="transmembrane region" description="Helical" evidence="1">
    <location>
        <begin position="53"/>
        <end position="74"/>
    </location>
</feature>
<proteinExistence type="predicted"/>
<sequence>MKWPINKIDYPHREAILSRVRADSTPDNGYYFLLILSVIITTFGLILNSGAVIIGGMIIAPLLNPIIGIGVSVVKGEERWLTNLLALVLKSILISTAVAALITIISPLREPTKEILSRTEPNLIDLIIALASGAAGAYAVSARERLISLMGVAVAAALVPPLAVVGYAIATGSFDLAGGALLLFLANLFAVIVATVIVFYMLGFSPGRKEETRHLARRDFAISAVIFISITIVLSVFLFNTIRSAQRVQTIEDEVHTFLNNYDDLELISVDESQTITGKKLKLTMRGPANLTKRAVSILDSQIENRLGEAIDLQIILIPATKILDE</sequence>
<dbReference type="PANTHER" id="PTHR20992:SF9">
    <property type="entry name" value="AT15442P-RELATED"/>
    <property type="match status" value="1"/>
</dbReference>
<keyword evidence="1" id="KW-0472">Membrane</keyword>
<accession>A0A955RRA9</accession>
<comment type="caution">
    <text evidence="2">The sequence shown here is derived from an EMBL/GenBank/DDBJ whole genome shotgun (WGS) entry which is preliminary data.</text>
</comment>
<feature type="transmembrane region" description="Helical" evidence="1">
    <location>
        <begin position="176"/>
        <end position="200"/>
    </location>
</feature>
<reference evidence="2" key="1">
    <citation type="submission" date="2020-04" db="EMBL/GenBank/DDBJ databases">
        <authorList>
            <person name="Zhang T."/>
        </authorList>
    </citation>
    <scope>NUCLEOTIDE SEQUENCE</scope>
    <source>
        <strain evidence="2">HKST-UBA03</strain>
    </source>
</reference>
<feature type="transmembrane region" description="Helical" evidence="1">
    <location>
        <begin position="220"/>
        <end position="239"/>
    </location>
</feature>
<dbReference type="EMBL" id="JAGQKZ010000042">
    <property type="protein sequence ID" value="MCA9392349.1"/>
    <property type="molecule type" value="Genomic_DNA"/>
</dbReference>
<dbReference type="Proteomes" id="UP000751518">
    <property type="component" value="Unassembled WGS sequence"/>
</dbReference>
<feature type="transmembrane region" description="Helical" evidence="1">
    <location>
        <begin position="147"/>
        <end position="170"/>
    </location>
</feature>
<dbReference type="InterPro" id="IPR005240">
    <property type="entry name" value="DUF389"/>
</dbReference>
<dbReference type="NCBIfam" id="TIGR00341">
    <property type="entry name" value="TIGR00341 family protein"/>
    <property type="match status" value="1"/>
</dbReference>
<dbReference type="AlphaFoldDB" id="A0A955RRA9"/>